<dbReference type="PRINTS" id="PR00132">
    <property type="entry name" value="GLHYDRLASE2"/>
</dbReference>
<evidence type="ECO:0000256" key="6">
    <source>
        <dbReference type="ARBA" id="ARBA00032230"/>
    </source>
</evidence>
<dbReference type="SUPFAM" id="SSF49785">
    <property type="entry name" value="Galactose-binding domain-like"/>
    <property type="match status" value="1"/>
</dbReference>
<dbReference type="RefSeq" id="WP_274143794.1">
    <property type="nucleotide sequence ID" value="NZ_JAJUBB010000016.1"/>
</dbReference>
<dbReference type="SUPFAM" id="SSF74650">
    <property type="entry name" value="Galactose mutarotase-like"/>
    <property type="match status" value="1"/>
</dbReference>
<keyword evidence="5 7" id="KW-0326">Glycosidase</keyword>
<dbReference type="PROSITE" id="PS00608">
    <property type="entry name" value="GLYCOSYL_HYDROL_F2_2"/>
    <property type="match status" value="1"/>
</dbReference>
<dbReference type="EC" id="3.2.1.23" evidence="3 7"/>
<dbReference type="EMBL" id="JAJUBB010000016">
    <property type="protein sequence ID" value="MDD1783131.1"/>
    <property type="molecule type" value="Genomic_DNA"/>
</dbReference>
<dbReference type="Gene3D" id="2.60.120.260">
    <property type="entry name" value="Galactose-binding domain-like"/>
    <property type="match status" value="1"/>
</dbReference>
<dbReference type="InterPro" id="IPR032312">
    <property type="entry name" value="LacZ_4"/>
</dbReference>
<evidence type="ECO:0000256" key="1">
    <source>
        <dbReference type="ARBA" id="ARBA00001412"/>
    </source>
</evidence>
<dbReference type="InterPro" id="IPR023232">
    <property type="entry name" value="Glyco_hydro_2_AS"/>
</dbReference>
<proteinExistence type="inferred from homology"/>
<dbReference type="Pfam" id="PF02837">
    <property type="entry name" value="Glyco_hydro_2_N"/>
    <property type="match status" value="1"/>
</dbReference>
<protein>
    <recommendedName>
        <fullName evidence="3 7">Beta-galactosidase</fullName>
        <ecNumber evidence="3 7">3.2.1.23</ecNumber>
    </recommendedName>
    <alternativeName>
        <fullName evidence="6 7">Lactase</fullName>
    </alternativeName>
</protein>
<comment type="caution">
    <text evidence="9">The sequence shown here is derived from an EMBL/GenBank/DDBJ whole genome shotgun (WGS) entry which is preliminary data.</text>
</comment>
<dbReference type="Gene3D" id="2.70.98.10">
    <property type="match status" value="1"/>
</dbReference>
<dbReference type="Pfam" id="PF00703">
    <property type="entry name" value="Glyco_hydro_2"/>
    <property type="match status" value="1"/>
</dbReference>
<comment type="catalytic activity">
    <reaction evidence="1 7">
        <text>Hydrolysis of terminal non-reducing beta-D-galactose residues in beta-D-galactosides.</text>
        <dbReference type="EC" id="3.2.1.23"/>
    </reaction>
</comment>
<keyword evidence="10" id="KW-1185">Reference proteome</keyword>
<dbReference type="InterPro" id="IPR017853">
    <property type="entry name" value="GH"/>
</dbReference>
<dbReference type="InterPro" id="IPR006101">
    <property type="entry name" value="Glyco_hydro_2"/>
</dbReference>
<evidence type="ECO:0000313" key="9">
    <source>
        <dbReference type="EMBL" id="MDD1783131.1"/>
    </source>
</evidence>
<dbReference type="InterPro" id="IPR013783">
    <property type="entry name" value="Ig-like_fold"/>
</dbReference>
<dbReference type="Gene3D" id="3.20.20.80">
    <property type="entry name" value="Glycosidases"/>
    <property type="match status" value="1"/>
</dbReference>
<dbReference type="SUPFAM" id="SSF49303">
    <property type="entry name" value="beta-Galactosidase/glucuronidase domain"/>
    <property type="match status" value="2"/>
</dbReference>
<dbReference type="InterPro" id="IPR011013">
    <property type="entry name" value="Gal_mutarotase_sf_dom"/>
</dbReference>
<dbReference type="Pfam" id="PF02836">
    <property type="entry name" value="Glyco_hydro_2_C"/>
    <property type="match status" value="1"/>
</dbReference>
<dbReference type="InterPro" id="IPR050347">
    <property type="entry name" value="Bact_Beta-galactosidase"/>
</dbReference>
<dbReference type="InterPro" id="IPR004199">
    <property type="entry name" value="B-gal_small/dom_5"/>
</dbReference>
<dbReference type="InterPro" id="IPR006104">
    <property type="entry name" value="Glyco_hydro_2_N"/>
</dbReference>
<dbReference type="Proteomes" id="UP001149821">
    <property type="component" value="Unassembled WGS sequence"/>
</dbReference>
<evidence type="ECO:0000256" key="7">
    <source>
        <dbReference type="RuleBase" id="RU361154"/>
    </source>
</evidence>
<keyword evidence="4 7" id="KW-0378">Hydrolase</keyword>
<dbReference type="InterPro" id="IPR023230">
    <property type="entry name" value="Glyco_hydro_2_CS"/>
</dbReference>
<dbReference type="SUPFAM" id="SSF51445">
    <property type="entry name" value="(Trans)glycosidases"/>
    <property type="match status" value="1"/>
</dbReference>
<dbReference type="InterPro" id="IPR008979">
    <property type="entry name" value="Galactose-bd-like_sf"/>
</dbReference>
<evidence type="ECO:0000256" key="3">
    <source>
        <dbReference type="ARBA" id="ARBA00012756"/>
    </source>
</evidence>
<dbReference type="SMART" id="SM01038">
    <property type="entry name" value="Bgal_small_N"/>
    <property type="match status" value="1"/>
</dbReference>
<dbReference type="InterPro" id="IPR014718">
    <property type="entry name" value="GH-type_carb-bd"/>
</dbReference>
<comment type="similarity">
    <text evidence="2 7">Belongs to the glycosyl hydrolase 2 family.</text>
</comment>
<dbReference type="GO" id="GO:0004565">
    <property type="term" value="F:beta-galactosidase activity"/>
    <property type="evidence" value="ECO:0007669"/>
    <property type="project" value="UniProtKB-EC"/>
</dbReference>
<organism evidence="9 10">
    <name type="scientific">Enterovibrio qingdaonensis</name>
    <dbReference type="NCBI Taxonomy" id="2899818"/>
    <lineage>
        <taxon>Bacteria</taxon>
        <taxon>Pseudomonadati</taxon>
        <taxon>Pseudomonadota</taxon>
        <taxon>Gammaproteobacteria</taxon>
        <taxon>Vibrionales</taxon>
        <taxon>Vibrionaceae</taxon>
        <taxon>Enterovibrio</taxon>
    </lineage>
</organism>
<dbReference type="PANTHER" id="PTHR46323:SF2">
    <property type="entry name" value="BETA-GALACTOSIDASE"/>
    <property type="match status" value="1"/>
</dbReference>
<dbReference type="Pfam" id="PF02929">
    <property type="entry name" value="Bgal_small_N"/>
    <property type="match status" value="1"/>
</dbReference>
<dbReference type="InterPro" id="IPR006103">
    <property type="entry name" value="Glyco_hydro_2_cat"/>
</dbReference>
<dbReference type="NCBIfam" id="NF007074">
    <property type="entry name" value="PRK09525.1"/>
    <property type="match status" value="1"/>
</dbReference>
<reference evidence="9" key="1">
    <citation type="submission" date="2021-12" db="EMBL/GenBank/DDBJ databases">
        <title>Enterovibrio ZSDZ35 sp. nov. and Enterovibrio ZSDZ42 sp. nov., isolated from coastal seawater in Qingdao.</title>
        <authorList>
            <person name="Zhang P."/>
        </authorList>
    </citation>
    <scope>NUCLEOTIDE SEQUENCE</scope>
    <source>
        <strain evidence="9">ZSDZ35</strain>
    </source>
</reference>
<feature type="domain" description="Beta galactosidase small chain/" evidence="8">
    <location>
        <begin position="755"/>
        <end position="1027"/>
    </location>
</feature>
<name>A0ABT5QQ64_9GAMM</name>
<dbReference type="Pfam" id="PF16353">
    <property type="entry name" value="LacZ_4"/>
    <property type="match status" value="1"/>
</dbReference>
<dbReference type="PANTHER" id="PTHR46323">
    <property type="entry name" value="BETA-GALACTOSIDASE"/>
    <property type="match status" value="1"/>
</dbReference>
<dbReference type="PROSITE" id="PS00719">
    <property type="entry name" value="GLYCOSYL_HYDROL_F2_1"/>
    <property type="match status" value="1"/>
</dbReference>
<evidence type="ECO:0000256" key="4">
    <source>
        <dbReference type="ARBA" id="ARBA00022801"/>
    </source>
</evidence>
<dbReference type="Gene3D" id="2.60.40.10">
    <property type="entry name" value="Immunoglobulins"/>
    <property type="match status" value="2"/>
</dbReference>
<dbReference type="InterPro" id="IPR006102">
    <property type="entry name" value="Ig-like_GH2"/>
</dbReference>
<evidence type="ECO:0000256" key="2">
    <source>
        <dbReference type="ARBA" id="ARBA00007401"/>
    </source>
</evidence>
<dbReference type="InterPro" id="IPR036156">
    <property type="entry name" value="Beta-gal/glucu_dom_sf"/>
</dbReference>
<evidence type="ECO:0000313" key="10">
    <source>
        <dbReference type="Proteomes" id="UP001149821"/>
    </source>
</evidence>
<evidence type="ECO:0000256" key="5">
    <source>
        <dbReference type="ARBA" id="ARBA00023295"/>
    </source>
</evidence>
<gene>
    <name evidence="9" type="ORF">LRP49_18350</name>
</gene>
<sequence length="1031" mass="117636">MTRYAELIQRRHWENPAIIQLNRLPAHCPLESYSNVELAVESQDDIGPSLGSAISLNGDWKFSLFDAPESVPCSSVCPSFDDRSWRTMPVPANWQLHDTGDTPIYTNVRYPFPATPPLVPTDNPTAVYRTQFQLSEHWQKGETRICFDGVSAAFYVWCNGAFVGYSQDSRLPAEFDLSPFVNLGENTLAVVVLRWCDGSYLEDQDMWWLSGIFRDVTLRRKPHNAILDFTVRTELDPTHQTGTLNIETKVRGESKRVVIQLFDEGADISGPVFAECGTTSIDERGSWKDRCTHSITISCPRLWSDEDPHLYRLVVVLLDEFDEPIDIEACNVGFRHVQIANGLLMINDHPALIRGVNRHEFHPDKGYVQSIEDIERDIKLIKQYNFNAVRTSHYPNHPAFYALCDKYGLYVVDEANIETHGLEPMCQLSDNTEWLHAYMERVTRMVERDKNHPCIILWSLGNESGIGTNHHAMYQWLKHRDPTRPVQYEGGGANTAATDILCPMYARVSQDITDTPLPKWSLPKWIGLPEENRPLILCEYAHAMGNSLGGFNKYWDAFRRHPRLQGGFIWDWVDQGLTRKDDQGESYWAYGGDFGDIPNDRQFCINGLMFPDRTPHPAAFEAKYHQQRFIFKLDGTFPLVVSLENEYLFHPPENLSLRWSIQKNGQQVASGSEGLHLRAGVTMSYKLMESLPYPKHGAEYFLNLEVVLTEDEPWADKDFVIAASQLPLPVNRPLPVPSASPDRLPDVQEDSDHWTIRGDNFELGFDKQSGHLVQWLIHGEEQILDAPKDNFIRPPIDNDIGASEAGNPDPNAWLGKWAAANLFKLRHENLFNTVDILADQVQVRSHHGYFIGGAMVISSLWRYEVNVQGDVQLTVEVDVAPDMPALPRVGLELALPLSDSISWFGRGPHENYPDRKDSALISRYLSRVDDMHTPYIFPSENGLRCDVRHLDIDNLNIQGAFHFSVSRYSQESLIDAKHDHELIKDDHLYLRIDGYHMGVGGDDSWSPSVHSEFLLNEQHYRYSLKFSIKEL</sequence>
<evidence type="ECO:0000259" key="8">
    <source>
        <dbReference type="SMART" id="SM01038"/>
    </source>
</evidence>
<accession>A0ABT5QQ64</accession>